<feature type="transmembrane region" description="Helical" evidence="2">
    <location>
        <begin position="521"/>
        <end position="542"/>
    </location>
</feature>
<comment type="similarity">
    <text evidence="1">Belongs to the protein kinase superfamily. ADCK protein kinase family.</text>
</comment>
<evidence type="ECO:0000313" key="5">
    <source>
        <dbReference type="Proteomes" id="UP001202134"/>
    </source>
</evidence>
<evidence type="ECO:0000256" key="1">
    <source>
        <dbReference type="ARBA" id="ARBA00009670"/>
    </source>
</evidence>
<dbReference type="RefSeq" id="WP_157936239.1">
    <property type="nucleotide sequence ID" value="NZ_JAKIKU010000004.1"/>
</dbReference>
<evidence type="ECO:0000256" key="2">
    <source>
        <dbReference type="SAM" id="Phobius"/>
    </source>
</evidence>
<dbReference type="SUPFAM" id="SSF56112">
    <property type="entry name" value="Protein kinase-like (PK-like)"/>
    <property type="match status" value="1"/>
</dbReference>
<dbReference type="CDD" id="cd05121">
    <property type="entry name" value="ABC1_ADCK3-like"/>
    <property type="match status" value="1"/>
</dbReference>
<dbReference type="PANTHER" id="PTHR10566">
    <property type="entry name" value="CHAPERONE-ACTIVITY OF BC1 COMPLEX CABC1 -RELATED"/>
    <property type="match status" value="1"/>
</dbReference>
<keyword evidence="5" id="KW-1185">Reference proteome</keyword>
<dbReference type="InterPro" id="IPR011009">
    <property type="entry name" value="Kinase-like_dom_sf"/>
</dbReference>
<gene>
    <name evidence="4" type="ORF">L2737_08600</name>
</gene>
<proteinExistence type="inferred from homology"/>
<keyword evidence="2" id="KW-0472">Membrane</keyword>
<keyword evidence="2" id="KW-1133">Transmembrane helix</keyword>
<feature type="transmembrane region" description="Helical" evidence="2">
    <location>
        <begin position="494"/>
        <end position="515"/>
    </location>
</feature>
<keyword evidence="2" id="KW-0812">Transmembrane</keyword>
<organism evidence="4 5">
    <name type="scientific">Shewanella electrodiphila</name>
    <dbReference type="NCBI Taxonomy" id="934143"/>
    <lineage>
        <taxon>Bacteria</taxon>
        <taxon>Pseudomonadati</taxon>
        <taxon>Pseudomonadota</taxon>
        <taxon>Gammaproteobacteria</taxon>
        <taxon>Alteromonadales</taxon>
        <taxon>Shewanellaceae</taxon>
        <taxon>Shewanella</taxon>
    </lineage>
</organism>
<protein>
    <submittedName>
        <fullName evidence="4">AarF/UbiB family protein</fullName>
    </submittedName>
</protein>
<accession>A0ABT0KNR0</accession>
<dbReference type="InterPro" id="IPR004147">
    <property type="entry name" value="ABC1_dom"/>
</dbReference>
<sequence length="552" mass="61833">MKLFNVKQLMNHSSRSKQIITVLVKYGLANWIREENPAFIKSVFVNENGQQLASLSVAVRLRLAFSELGTAFIKLGQILSTRADLVGQDIAEELTKLQAGTPADPEAEIKKTIEAEFGIPFEQLFIDFNFTPLASASVGQVHIATTQDGDEVVVKVQHAGIEDKILADVEILKMLASLVEQYHEELRLYQPTSLILEFTKSLLNELDYVKEARSMQKASQFFEANPHVHIPDVYQQLSSKRVLVMERLKGFSIADKTALEQGQYDTSKIADVGIKVYLDMIFELGFFHADPHPGNIWVLEDNRLGVLDWGMTARLSKDMQQRFQELLLALADKDPKELTYHVIRLCQSQPQLDHELLEKDISEFVHDYLEVDMKQVSIVDVLNEFIRIIKQHRLVIPTEVSMLFRVLIMLEGSSKLLSSNKSVGDAIRPYAIKIKLAQLSPLHALKQAQTISTRWQRVINGLPDEIDKLTHQISSGHFDVNLNHRNLDTIINRLVFGVLSGAIFLGGCMLLSSNVPPLYEGISILGTGITAIGSFLVGKLLLAIGRSGSLSK</sequence>
<feature type="domain" description="ABC1 atypical kinase-like" evidence="3">
    <location>
        <begin position="97"/>
        <end position="339"/>
    </location>
</feature>
<dbReference type="InterPro" id="IPR050154">
    <property type="entry name" value="UbiB_kinase"/>
</dbReference>
<comment type="caution">
    <text evidence="4">The sequence shown here is derived from an EMBL/GenBank/DDBJ whole genome shotgun (WGS) entry which is preliminary data.</text>
</comment>
<evidence type="ECO:0000259" key="3">
    <source>
        <dbReference type="Pfam" id="PF03109"/>
    </source>
</evidence>
<name>A0ABT0KNR0_9GAMM</name>
<dbReference type="Pfam" id="PF03109">
    <property type="entry name" value="ABC1"/>
    <property type="match status" value="1"/>
</dbReference>
<dbReference type="PANTHER" id="PTHR10566:SF113">
    <property type="entry name" value="PROTEIN ACTIVITY OF BC1 COMPLEX KINASE 7, CHLOROPLASTIC"/>
    <property type="match status" value="1"/>
</dbReference>
<dbReference type="EMBL" id="JAKIKU010000004">
    <property type="protein sequence ID" value="MCL1045383.1"/>
    <property type="molecule type" value="Genomic_DNA"/>
</dbReference>
<reference evidence="4 5" key="1">
    <citation type="submission" date="2022-01" db="EMBL/GenBank/DDBJ databases">
        <title>Whole genome-based taxonomy of the Shewanellaceae.</title>
        <authorList>
            <person name="Martin-Rodriguez A.J."/>
        </authorList>
    </citation>
    <scope>NUCLEOTIDE SEQUENCE [LARGE SCALE GENOMIC DNA]</scope>
    <source>
        <strain evidence="4 5">DSM 24955</strain>
    </source>
</reference>
<dbReference type="Proteomes" id="UP001202134">
    <property type="component" value="Unassembled WGS sequence"/>
</dbReference>
<evidence type="ECO:0000313" key="4">
    <source>
        <dbReference type="EMBL" id="MCL1045383.1"/>
    </source>
</evidence>